<feature type="non-terminal residue" evidence="3">
    <location>
        <position position="218"/>
    </location>
</feature>
<dbReference type="InterPro" id="IPR038606">
    <property type="entry name" value="To_sf"/>
</dbReference>
<gene>
    <name evidence="3" type="primary">LOC103518801</name>
</gene>
<evidence type="ECO:0000313" key="3">
    <source>
        <dbReference type="RefSeq" id="XP_008482109.1"/>
    </source>
</evidence>
<dbReference type="PANTHER" id="PTHR11008:SF31">
    <property type="entry name" value="PROTEIN TAKEOUT-LIKE PROTEIN"/>
    <property type="match status" value="1"/>
</dbReference>
<sequence>MFRSPFQADIFSLVTLLVVLLSASSTSPATISDKSGKPLDRAGKQYNRYYLHSCSRSDPSVNECLTESANNLAQYFKRGIPELGIGNVEPIIIDEIHLSLGSGPNGYRATFRDINAYGVSNLTVIGARSDLSTNQFQFTFYVPKISVRGHYRSSGVLIMVPATGGGEYWGEYGKLDYNLQTSLQEFWCSHHGTCHRRRSSGVLIMVPATGGGEYWGEY</sequence>
<keyword evidence="1" id="KW-0732">Signal</keyword>
<dbReference type="SMART" id="SM00700">
    <property type="entry name" value="JHBP"/>
    <property type="match status" value="1"/>
</dbReference>
<evidence type="ECO:0000256" key="1">
    <source>
        <dbReference type="SAM" id="SignalP"/>
    </source>
</evidence>
<dbReference type="PANTHER" id="PTHR11008">
    <property type="entry name" value="PROTEIN TAKEOUT-LIKE PROTEIN"/>
    <property type="match status" value="1"/>
</dbReference>
<dbReference type="KEGG" id="dci:103518801"/>
<dbReference type="AlphaFoldDB" id="A0A1S3DI34"/>
<dbReference type="PaxDb" id="121845-A0A1S3DI34"/>
<organism evidence="2 3">
    <name type="scientific">Diaphorina citri</name>
    <name type="common">Asian citrus psyllid</name>
    <dbReference type="NCBI Taxonomy" id="121845"/>
    <lineage>
        <taxon>Eukaryota</taxon>
        <taxon>Metazoa</taxon>
        <taxon>Ecdysozoa</taxon>
        <taxon>Arthropoda</taxon>
        <taxon>Hexapoda</taxon>
        <taxon>Insecta</taxon>
        <taxon>Pterygota</taxon>
        <taxon>Neoptera</taxon>
        <taxon>Paraneoptera</taxon>
        <taxon>Hemiptera</taxon>
        <taxon>Sternorrhyncha</taxon>
        <taxon>Psylloidea</taxon>
        <taxon>Psyllidae</taxon>
        <taxon>Diaphorininae</taxon>
        <taxon>Diaphorina</taxon>
    </lineage>
</organism>
<dbReference type="Proteomes" id="UP000079169">
    <property type="component" value="Unplaced"/>
</dbReference>
<dbReference type="STRING" id="121845.A0A1S3DI34"/>
<dbReference type="GO" id="GO:0005615">
    <property type="term" value="C:extracellular space"/>
    <property type="evidence" value="ECO:0007669"/>
    <property type="project" value="TreeGrafter"/>
</dbReference>
<dbReference type="Pfam" id="PF06585">
    <property type="entry name" value="JHBP"/>
    <property type="match status" value="1"/>
</dbReference>
<name>A0A1S3DI34_DIACI</name>
<feature type="chain" id="PRO_5010280746" evidence="1">
    <location>
        <begin position="29"/>
        <end position="218"/>
    </location>
</feature>
<accession>A0A1S3DI34</accession>
<protein>
    <submittedName>
        <fullName evidence="3">Uncharacterized protein LOC103518801</fullName>
    </submittedName>
</protein>
<reference evidence="3" key="1">
    <citation type="submission" date="2025-08" db="UniProtKB">
        <authorList>
            <consortium name="RefSeq"/>
        </authorList>
    </citation>
    <scope>IDENTIFICATION</scope>
</reference>
<dbReference type="Gene3D" id="3.15.10.30">
    <property type="entry name" value="Haemolymph juvenile hormone binding protein"/>
    <property type="match status" value="1"/>
</dbReference>
<feature type="signal peptide" evidence="1">
    <location>
        <begin position="1"/>
        <end position="28"/>
    </location>
</feature>
<dbReference type="RefSeq" id="XP_008482109.1">
    <property type="nucleotide sequence ID" value="XM_008483887.3"/>
</dbReference>
<proteinExistence type="predicted"/>
<evidence type="ECO:0000313" key="2">
    <source>
        <dbReference type="Proteomes" id="UP000079169"/>
    </source>
</evidence>
<keyword evidence="2" id="KW-1185">Reference proteome</keyword>
<dbReference type="GeneID" id="103518801"/>
<dbReference type="InterPro" id="IPR010562">
    <property type="entry name" value="Haemolymph_juvenile_hormone-bd"/>
</dbReference>